<comment type="caution">
    <text evidence="1">The sequence shown here is derived from an EMBL/GenBank/DDBJ whole genome shotgun (WGS) entry which is preliminary data.</text>
</comment>
<keyword evidence="2" id="KW-1185">Reference proteome</keyword>
<proteinExistence type="predicted"/>
<dbReference type="EMBL" id="JBFDTB010000017">
    <property type="protein sequence ID" value="MEW3466608.1"/>
    <property type="molecule type" value="Genomic_DNA"/>
</dbReference>
<evidence type="ECO:0000313" key="2">
    <source>
        <dbReference type="Proteomes" id="UP001554047"/>
    </source>
</evidence>
<organism evidence="1 2">
    <name type="scientific">Enterococcus entomosocium</name>
    <dbReference type="NCBI Taxonomy" id="3034352"/>
    <lineage>
        <taxon>Bacteria</taxon>
        <taxon>Bacillati</taxon>
        <taxon>Bacillota</taxon>
        <taxon>Bacilli</taxon>
        <taxon>Lactobacillales</taxon>
        <taxon>Enterococcaceae</taxon>
        <taxon>Enterococcus</taxon>
    </lineage>
</organism>
<dbReference type="Proteomes" id="UP001554047">
    <property type="component" value="Unassembled WGS sequence"/>
</dbReference>
<evidence type="ECO:0000313" key="1">
    <source>
        <dbReference type="EMBL" id="MEW3466608.1"/>
    </source>
</evidence>
<dbReference type="InterPro" id="IPR054275">
    <property type="entry name" value="DUF7006"/>
</dbReference>
<dbReference type="Pfam" id="PF22652">
    <property type="entry name" value="DUF7006"/>
    <property type="match status" value="1"/>
</dbReference>
<name>A0ABV3MDV6_9ENTE</name>
<gene>
    <name evidence="1" type="ORF">AB1I55_10940</name>
</gene>
<sequence length="116" mass="13559">MRIASKEEYVSGFNMVVNIIKKRNESGNLDSYFTKQLIELGDLIESISEENFWQILPEILGIDAKLNLITELIRFEDFSEEEIIRITESDYSTYYKELCGYDLSMKTKHSLLFNVS</sequence>
<protein>
    <submittedName>
        <fullName evidence="1">Uncharacterized protein</fullName>
    </submittedName>
</protein>
<accession>A0ABV3MDV6</accession>
<reference evidence="1 2" key="1">
    <citation type="submission" date="2024-05" db="EMBL/GenBank/DDBJ databases">
        <title>Human gut microbiome strain richness.</title>
        <authorList>
            <person name="Chen-Liaw A."/>
        </authorList>
    </citation>
    <scope>NUCLEOTIDE SEQUENCE [LARGE SCALE GENOMIC DNA]</scope>
    <source>
        <strain evidence="1 2">J1100102st1_G3_J1100102_180507</strain>
    </source>
</reference>
<dbReference type="RefSeq" id="WP_196044699.1">
    <property type="nucleotide sequence ID" value="NZ_JBDKDV010000015.1"/>
</dbReference>